<keyword evidence="6" id="KW-0963">Cytoplasm</keyword>
<organism evidence="18 19">
    <name type="scientific">Pampusana beccarii</name>
    <name type="common">Western bronze ground-dove</name>
    <dbReference type="NCBI Taxonomy" id="2953425"/>
    <lineage>
        <taxon>Eukaryota</taxon>
        <taxon>Metazoa</taxon>
        <taxon>Chordata</taxon>
        <taxon>Craniata</taxon>
        <taxon>Vertebrata</taxon>
        <taxon>Euteleostomi</taxon>
        <taxon>Archelosauria</taxon>
        <taxon>Archosauria</taxon>
        <taxon>Dinosauria</taxon>
        <taxon>Saurischia</taxon>
        <taxon>Theropoda</taxon>
        <taxon>Coelurosauria</taxon>
        <taxon>Aves</taxon>
        <taxon>Neognathae</taxon>
        <taxon>Neoaves</taxon>
        <taxon>Columbimorphae</taxon>
        <taxon>Columbiformes</taxon>
        <taxon>Columbidae</taxon>
        <taxon>Pampusana</taxon>
    </lineage>
</organism>
<feature type="domain" description="Protein kinase" evidence="17">
    <location>
        <begin position="552"/>
        <end position="807"/>
    </location>
</feature>
<feature type="compositionally biased region" description="Basic and acidic residues" evidence="16">
    <location>
        <begin position="337"/>
        <end position="368"/>
    </location>
</feature>
<keyword evidence="19" id="KW-1185">Reference proteome</keyword>
<feature type="compositionally biased region" description="Basic and acidic residues" evidence="16">
    <location>
        <begin position="59"/>
        <end position="68"/>
    </location>
</feature>
<dbReference type="EMBL" id="VWYH01004579">
    <property type="protein sequence ID" value="NXW87298.1"/>
    <property type="molecule type" value="Genomic_DNA"/>
</dbReference>
<dbReference type="PROSITE" id="PS50011">
    <property type="entry name" value="PROTEIN_KINASE_DOM"/>
    <property type="match status" value="1"/>
</dbReference>
<keyword evidence="13" id="KW-0112">Calmodulin-binding</keyword>
<evidence type="ECO:0000256" key="6">
    <source>
        <dbReference type="ARBA" id="ARBA00022490"/>
    </source>
</evidence>
<dbReference type="PROSITE" id="PS00107">
    <property type="entry name" value="PROTEIN_KINASE_ATP"/>
    <property type="match status" value="1"/>
</dbReference>
<comment type="function">
    <text evidence="14">Implicated in the level of global muscle contraction and cardiac function. Phosphorylates a specific serine in the N-terminus of a myosin light chain.</text>
</comment>
<dbReference type="InterPro" id="IPR000719">
    <property type="entry name" value="Prot_kinase_dom"/>
</dbReference>
<comment type="similarity">
    <text evidence="2">Belongs to the protein kinase superfamily. CAMK Ser/Thr protein kinase family.</text>
</comment>
<feature type="compositionally biased region" description="Basic and acidic residues" evidence="16">
    <location>
        <begin position="150"/>
        <end position="161"/>
    </location>
</feature>
<accession>A0A7L4FKH0</accession>
<sequence>MERGSGAGSLPGTGEAGGTAPPEAEASTTQPVPAAPQAVQPQGGMAAPTEGMAATATRVQDEGKDKAGQQKALAAAAARDGAQAEPGEAKPVGAAGGGKAEPAGETTLAAPQPGDGGTAAADKEAPSAPHGGGTAVSATGKVLAAAEAQDGGKDEPGKEKGPAVGEPEGGQAEPAEGKGPAAGEAQDGGKDKPTKDQAPGGLKAEGGGKAEPVEEKAPAAAEAEGGKAKPGEVTALAAQQARDGGKEESAKEKTTAAVKGQNGGKKAAKAEKTPADKKPAKEKAPATVKAQNGENKVAKAEKAPAAKKTQDGGKEEPAKEKGPAPAKEKSPVAAKAQDGEKVAAKAEKTPAAKKPQDGSKKEPAKEKAPAAVKAWGKGEKVAKVAGMEEQQQARGSEPLRPALLQSLSCPAACQREEPPSLEAAALEPILEETLAAEPREGPAGPGPALPAPGDVQPLESPSPSGSADTPQQRTLPGAPGQPPHPAGAAEQPGPGGEPSSTEAEPPPSPFLTPDFGKEDPFEILDDVPPPPAPFAHRIVTLRSTSVSSQYDLSSKDILGGGKFGEVHTCMEKQTGLKLAAKVIRKQGAKDKEMVLLEIDVMNQLNHRNLIQLYDAIETPREVILFMEFVEGGELFERIIDDDYHLTEVDCMVFVRQICEGIRFMHHMRVLHLDLKPENILCVTATGHMVKIIDFGLARRYNPQEKLKVNFGTPEFLSPEVVNYEQVSYSTDMWSMGVITYMLLSGLSPFLGDNDTETLNNVLAANWYFDEETFESISDEAKDFVSNLIIKEKSARMSAGQCLQHPWLNNLAEKAKRCNRRLKSQVLLKKYVMRRRWKKNFIGVCAANRFKKITSSGSLTALGV</sequence>
<dbReference type="EC" id="2.7.11.18" evidence="4"/>
<dbReference type="InterPro" id="IPR042717">
    <property type="entry name" value="MLCK2_STKc"/>
</dbReference>
<feature type="compositionally biased region" description="Basic and acidic residues" evidence="16">
    <location>
        <begin position="296"/>
        <end position="330"/>
    </location>
</feature>
<dbReference type="SUPFAM" id="SSF56112">
    <property type="entry name" value="Protein kinase-like (PK-like)"/>
    <property type="match status" value="1"/>
</dbReference>
<dbReference type="Gene3D" id="3.30.200.20">
    <property type="entry name" value="Phosphorylase Kinase, domain 1"/>
    <property type="match status" value="1"/>
</dbReference>
<name>A0A7L4FKH0_9COLU</name>
<dbReference type="InterPro" id="IPR011009">
    <property type="entry name" value="Kinase-like_dom_sf"/>
</dbReference>
<feature type="region of interest" description="Disordered" evidence="16">
    <location>
        <begin position="1"/>
        <end position="378"/>
    </location>
</feature>
<dbReference type="FunFam" id="1.10.510.10:FF:000135">
    <property type="entry name" value="Putative myosin light chain kinase 3"/>
    <property type="match status" value="1"/>
</dbReference>
<feature type="compositionally biased region" description="Low complexity" evidence="16">
    <location>
        <begin position="69"/>
        <end position="93"/>
    </location>
</feature>
<dbReference type="PROSITE" id="PS00108">
    <property type="entry name" value="PROTEIN_KINASE_ST"/>
    <property type="match status" value="1"/>
</dbReference>
<feature type="compositionally biased region" description="Basic and acidic residues" evidence="16">
    <location>
        <begin position="268"/>
        <end position="284"/>
    </location>
</feature>
<evidence type="ECO:0000259" key="17">
    <source>
        <dbReference type="PROSITE" id="PS50011"/>
    </source>
</evidence>
<keyword evidence="12 15" id="KW-0067">ATP-binding</keyword>
<dbReference type="Proteomes" id="UP000541332">
    <property type="component" value="Unassembled WGS sequence"/>
</dbReference>
<evidence type="ECO:0000256" key="3">
    <source>
        <dbReference type="ARBA" id="ARBA00011336"/>
    </source>
</evidence>
<feature type="compositionally biased region" description="Gly residues" evidence="16">
    <location>
        <begin position="1"/>
        <end position="17"/>
    </location>
</feature>
<feature type="compositionally biased region" description="Low complexity" evidence="16">
    <location>
        <begin position="486"/>
        <end position="503"/>
    </location>
</feature>
<dbReference type="SMART" id="SM00220">
    <property type="entry name" value="S_TKc"/>
    <property type="match status" value="1"/>
</dbReference>
<dbReference type="Pfam" id="PF00069">
    <property type="entry name" value="Pkinase"/>
    <property type="match status" value="1"/>
</dbReference>
<dbReference type="Gene3D" id="1.10.510.10">
    <property type="entry name" value="Transferase(Phosphotransferase) domain 1"/>
    <property type="match status" value="1"/>
</dbReference>
<proteinExistence type="inferred from homology"/>
<feature type="compositionally biased region" description="Low complexity" evidence="16">
    <location>
        <begin position="162"/>
        <end position="185"/>
    </location>
</feature>
<evidence type="ECO:0000256" key="13">
    <source>
        <dbReference type="ARBA" id="ARBA00022860"/>
    </source>
</evidence>
<dbReference type="GO" id="GO:0005524">
    <property type="term" value="F:ATP binding"/>
    <property type="evidence" value="ECO:0007669"/>
    <property type="project" value="UniProtKB-UniRule"/>
</dbReference>
<dbReference type="GO" id="GO:0004687">
    <property type="term" value="F:myosin light chain kinase activity"/>
    <property type="evidence" value="ECO:0007669"/>
    <property type="project" value="UniProtKB-EC"/>
</dbReference>
<evidence type="ECO:0000256" key="16">
    <source>
        <dbReference type="SAM" id="MobiDB-lite"/>
    </source>
</evidence>
<evidence type="ECO:0000256" key="5">
    <source>
        <dbReference type="ARBA" id="ARBA00019315"/>
    </source>
</evidence>
<evidence type="ECO:0000256" key="7">
    <source>
        <dbReference type="ARBA" id="ARBA00022527"/>
    </source>
</evidence>
<evidence type="ECO:0000256" key="12">
    <source>
        <dbReference type="ARBA" id="ARBA00022840"/>
    </source>
</evidence>
<evidence type="ECO:0000256" key="14">
    <source>
        <dbReference type="ARBA" id="ARBA00045834"/>
    </source>
</evidence>
<feature type="compositionally biased region" description="Basic and acidic residues" evidence="16">
    <location>
        <begin position="243"/>
        <end position="254"/>
    </location>
</feature>
<comment type="subcellular location">
    <subcellularLocation>
        <location evidence="1">Cytoplasm</location>
    </subcellularLocation>
</comment>
<evidence type="ECO:0000256" key="2">
    <source>
        <dbReference type="ARBA" id="ARBA00006692"/>
    </source>
</evidence>
<feature type="compositionally biased region" description="Polar residues" evidence="16">
    <location>
        <begin position="459"/>
        <end position="474"/>
    </location>
</feature>
<comment type="caution">
    <text evidence="18">The sequence shown here is derived from an EMBL/GenBank/DDBJ whole genome shotgun (WGS) entry which is preliminary data.</text>
</comment>
<keyword evidence="8" id="KW-0597">Phosphoprotein</keyword>
<feature type="region of interest" description="Disordered" evidence="16">
    <location>
        <begin position="411"/>
        <end position="527"/>
    </location>
</feature>
<reference evidence="18 19" key="1">
    <citation type="submission" date="2020-02" db="EMBL/GenBank/DDBJ databases">
        <title>Bird 10,000 Genomes (B10K) Project - Family phase.</title>
        <authorList>
            <person name="Zhang G."/>
        </authorList>
    </citation>
    <scope>NUCLEOTIDE SEQUENCE [LARGE SCALE GENOMIC DNA]</scope>
    <source>
        <strain evidence="18">B10K-DU-006-06</strain>
    </source>
</reference>
<dbReference type="GO" id="GO:0005516">
    <property type="term" value="F:calmodulin binding"/>
    <property type="evidence" value="ECO:0007669"/>
    <property type="project" value="UniProtKB-KW"/>
</dbReference>
<keyword evidence="9" id="KW-0808">Transferase</keyword>
<keyword evidence="7" id="KW-0723">Serine/threonine-protein kinase</keyword>
<feature type="compositionally biased region" description="Basic and acidic residues" evidence="16">
    <location>
        <begin position="206"/>
        <end position="217"/>
    </location>
</feature>
<keyword evidence="10 15" id="KW-0547">Nucleotide-binding</keyword>
<gene>
    <name evidence="18" type="primary">Mylk2</name>
    <name evidence="18" type="ORF">ALOBEC_R03163</name>
</gene>
<evidence type="ECO:0000256" key="9">
    <source>
        <dbReference type="ARBA" id="ARBA00022679"/>
    </source>
</evidence>
<evidence type="ECO:0000256" key="15">
    <source>
        <dbReference type="PROSITE-ProRule" id="PRU10141"/>
    </source>
</evidence>
<evidence type="ECO:0000313" key="19">
    <source>
        <dbReference type="Proteomes" id="UP000541332"/>
    </source>
</evidence>
<evidence type="ECO:0000256" key="11">
    <source>
        <dbReference type="ARBA" id="ARBA00022777"/>
    </source>
</evidence>
<dbReference type="PANTHER" id="PTHR24347">
    <property type="entry name" value="SERINE/THREONINE-PROTEIN KINASE"/>
    <property type="match status" value="1"/>
</dbReference>
<evidence type="ECO:0000256" key="4">
    <source>
        <dbReference type="ARBA" id="ARBA00012430"/>
    </source>
</evidence>
<feature type="non-terminal residue" evidence="18">
    <location>
        <position position="863"/>
    </location>
</feature>
<feature type="binding site" evidence="15">
    <location>
        <position position="585"/>
    </location>
    <ligand>
        <name>ATP</name>
        <dbReference type="ChEBI" id="CHEBI:30616"/>
    </ligand>
</feature>
<dbReference type="CDD" id="cd14190">
    <property type="entry name" value="STKc_MLCK2"/>
    <property type="match status" value="1"/>
</dbReference>
<evidence type="ECO:0000256" key="8">
    <source>
        <dbReference type="ARBA" id="ARBA00022553"/>
    </source>
</evidence>
<dbReference type="AlphaFoldDB" id="A0A7L4FKH0"/>
<dbReference type="OrthoDB" id="10260894at2759"/>
<feature type="non-terminal residue" evidence="18">
    <location>
        <position position="1"/>
    </location>
</feature>
<dbReference type="InterPro" id="IPR008271">
    <property type="entry name" value="Ser/Thr_kinase_AS"/>
</dbReference>
<evidence type="ECO:0000313" key="18">
    <source>
        <dbReference type="EMBL" id="NXW87298.1"/>
    </source>
</evidence>
<feature type="compositionally biased region" description="Low complexity" evidence="16">
    <location>
        <begin position="420"/>
        <end position="436"/>
    </location>
</feature>
<protein>
    <recommendedName>
        <fullName evidence="5">Myosin light chain kinase 2, skeletal/cardiac muscle</fullName>
        <ecNumber evidence="4">2.7.11.18</ecNumber>
    </recommendedName>
</protein>
<evidence type="ECO:0000256" key="1">
    <source>
        <dbReference type="ARBA" id="ARBA00004496"/>
    </source>
</evidence>
<dbReference type="GO" id="GO:0005737">
    <property type="term" value="C:cytoplasm"/>
    <property type="evidence" value="ECO:0007669"/>
    <property type="project" value="UniProtKB-SubCell"/>
</dbReference>
<comment type="subunit">
    <text evidence="3">May interact with centrin.</text>
</comment>
<feature type="compositionally biased region" description="Low complexity" evidence="16">
    <location>
        <begin position="18"/>
        <end position="48"/>
    </location>
</feature>
<keyword evidence="11 18" id="KW-0418">Kinase</keyword>
<dbReference type="InterPro" id="IPR017441">
    <property type="entry name" value="Protein_kinase_ATP_BS"/>
</dbReference>
<dbReference type="FunFam" id="3.30.200.20:FF:000359">
    <property type="entry name" value="myosin light chain kinase 2, skeletal/cardiac muscle"/>
    <property type="match status" value="1"/>
</dbReference>
<evidence type="ECO:0000256" key="10">
    <source>
        <dbReference type="ARBA" id="ARBA00022741"/>
    </source>
</evidence>